<accession>A0A7W5C5I9</accession>
<organism evidence="9 10">
    <name type="scientific">Paenibacillus endophyticus</name>
    <dbReference type="NCBI Taxonomy" id="1294268"/>
    <lineage>
        <taxon>Bacteria</taxon>
        <taxon>Bacillati</taxon>
        <taxon>Bacillota</taxon>
        <taxon>Bacilli</taxon>
        <taxon>Bacillales</taxon>
        <taxon>Paenibacillaceae</taxon>
        <taxon>Paenibacillus</taxon>
    </lineage>
</organism>
<dbReference type="NCBIfam" id="TIGR00912">
    <property type="entry name" value="2A0309"/>
    <property type="match status" value="1"/>
</dbReference>
<dbReference type="Pfam" id="PF03845">
    <property type="entry name" value="Spore_permease"/>
    <property type="match status" value="1"/>
</dbReference>
<feature type="transmembrane region" description="Helical" evidence="8">
    <location>
        <begin position="12"/>
        <end position="31"/>
    </location>
</feature>
<evidence type="ECO:0000256" key="2">
    <source>
        <dbReference type="ARBA" id="ARBA00007998"/>
    </source>
</evidence>
<evidence type="ECO:0000256" key="3">
    <source>
        <dbReference type="ARBA" id="ARBA00022448"/>
    </source>
</evidence>
<feature type="transmembrane region" description="Helical" evidence="8">
    <location>
        <begin position="120"/>
        <end position="138"/>
    </location>
</feature>
<evidence type="ECO:0000256" key="7">
    <source>
        <dbReference type="ARBA" id="ARBA00023136"/>
    </source>
</evidence>
<feature type="transmembrane region" description="Helical" evidence="8">
    <location>
        <begin position="150"/>
        <end position="170"/>
    </location>
</feature>
<keyword evidence="6 8" id="KW-1133">Transmembrane helix</keyword>
<dbReference type="Gene3D" id="1.20.1740.10">
    <property type="entry name" value="Amino acid/polyamine transporter I"/>
    <property type="match status" value="1"/>
</dbReference>
<dbReference type="AlphaFoldDB" id="A0A7W5C5I9"/>
<gene>
    <name evidence="9" type="ORF">FHS16_001623</name>
</gene>
<evidence type="ECO:0000313" key="10">
    <source>
        <dbReference type="Proteomes" id="UP000518605"/>
    </source>
</evidence>
<evidence type="ECO:0000313" key="9">
    <source>
        <dbReference type="EMBL" id="MBB3151577.1"/>
    </source>
</evidence>
<feature type="transmembrane region" description="Helical" evidence="8">
    <location>
        <begin position="336"/>
        <end position="355"/>
    </location>
</feature>
<dbReference type="GO" id="GO:0016020">
    <property type="term" value="C:membrane"/>
    <property type="evidence" value="ECO:0007669"/>
    <property type="project" value="UniProtKB-SubCell"/>
</dbReference>
<name>A0A7W5C5I9_9BACL</name>
<evidence type="ECO:0000256" key="8">
    <source>
        <dbReference type="SAM" id="Phobius"/>
    </source>
</evidence>
<feature type="transmembrane region" description="Helical" evidence="8">
    <location>
        <begin position="308"/>
        <end position="324"/>
    </location>
</feature>
<keyword evidence="10" id="KW-1185">Reference proteome</keyword>
<evidence type="ECO:0000256" key="4">
    <source>
        <dbReference type="ARBA" id="ARBA00022544"/>
    </source>
</evidence>
<feature type="transmembrane region" description="Helical" evidence="8">
    <location>
        <begin position="43"/>
        <end position="64"/>
    </location>
</feature>
<feature type="transmembrane region" description="Helical" evidence="8">
    <location>
        <begin position="190"/>
        <end position="209"/>
    </location>
</feature>
<dbReference type="Proteomes" id="UP000518605">
    <property type="component" value="Unassembled WGS sequence"/>
</dbReference>
<keyword evidence="4" id="KW-0309">Germination</keyword>
<evidence type="ECO:0000256" key="6">
    <source>
        <dbReference type="ARBA" id="ARBA00022989"/>
    </source>
</evidence>
<sequence>MTQKAQDRITTVQAAVIVSNFLLGSGILTLPRASAEVVGTPDVWFSVLLGGFVAIGAGILMAVLSKWHKGKTVFQYNQKLLGKWIGGTIGLAFVIYFFMTAAYQVRALSEVTQLFLLEGTPSWAIVMVFMWVSLYLMFGGINPIARLFELILPVTIVIYLLVMLMSLKLFEWDNLRPFLGQGILPVLDGVRSTALSFLGVEIILVITAFMSNPNHSVKAVVIGTSIPLVIYMLTVVIVIGGLSLDGVLTRTWPTLDLIRSYEYTGLIFERFESLLLVIWIMQIYSTFTITYFASALGLSQIFHFDIKTCLYGLLPIVFTLSTLPQNIDVLFALGDFLGKSAFFLFVPIPLLLLIITKWRKGANKDAAEKSGS</sequence>
<feature type="transmembrane region" description="Helical" evidence="8">
    <location>
        <begin position="221"/>
        <end position="244"/>
    </location>
</feature>
<keyword evidence="3" id="KW-0813">Transport</keyword>
<evidence type="ECO:0000256" key="1">
    <source>
        <dbReference type="ARBA" id="ARBA00004141"/>
    </source>
</evidence>
<dbReference type="PANTHER" id="PTHR34975:SF2">
    <property type="entry name" value="SPORE GERMINATION PROTEIN A2"/>
    <property type="match status" value="1"/>
</dbReference>
<comment type="similarity">
    <text evidence="2">Belongs to the amino acid-polyamine-organocation (APC) superfamily. Spore germination protein (SGP) (TC 2.A.3.9) family.</text>
</comment>
<dbReference type="RefSeq" id="WP_183560698.1">
    <property type="nucleotide sequence ID" value="NZ_CBCSLB010000011.1"/>
</dbReference>
<comment type="subcellular location">
    <subcellularLocation>
        <location evidence="1">Membrane</location>
        <topology evidence="1">Multi-pass membrane protein</topology>
    </subcellularLocation>
</comment>
<comment type="caution">
    <text evidence="9">The sequence shown here is derived from an EMBL/GenBank/DDBJ whole genome shotgun (WGS) entry which is preliminary data.</text>
</comment>
<proteinExistence type="inferred from homology"/>
<dbReference type="InterPro" id="IPR004761">
    <property type="entry name" value="Spore_GerAB"/>
</dbReference>
<dbReference type="PANTHER" id="PTHR34975">
    <property type="entry name" value="SPORE GERMINATION PROTEIN A2"/>
    <property type="match status" value="1"/>
</dbReference>
<reference evidence="9 10" key="1">
    <citation type="submission" date="2020-08" db="EMBL/GenBank/DDBJ databases">
        <title>Genomic Encyclopedia of Type Strains, Phase III (KMG-III): the genomes of soil and plant-associated and newly described type strains.</title>
        <authorList>
            <person name="Whitman W."/>
        </authorList>
    </citation>
    <scope>NUCLEOTIDE SEQUENCE [LARGE SCALE GENOMIC DNA]</scope>
    <source>
        <strain evidence="9 10">CECT 8234</strain>
    </source>
</reference>
<keyword evidence="7 8" id="KW-0472">Membrane</keyword>
<evidence type="ECO:0000256" key="5">
    <source>
        <dbReference type="ARBA" id="ARBA00022692"/>
    </source>
</evidence>
<keyword evidence="5 8" id="KW-0812">Transmembrane</keyword>
<feature type="transmembrane region" description="Helical" evidence="8">
    <location>
        <begin position="274"/>
        <end position="296"/>
    </location>
</feature>
<dbReference type="EMBL" id="JACHXW010000004">
    <property type="protein sequence ID" value="MBB3151577.1"/>
    <property type="molecule type" value="Genomic_DNA"/>
</dbReference>
<dbReference type="GO" id="GO:0009847">
    <property type="term" value="P:spore germination"/>
    <property type="evidence" value="ECO:0007669"/>
    <property type="project" value="InterPro"/>
</dbReference>
<protein>
    <submittedName>
        <fullName evidence="9">Spore germination protein</fullName>
    </submittedName>
</protein>
<feature type="transmembrane region" description="Helical" evidence="8">
    <location>
        <begin position="84"/>
        <end position="105"/>
    </location>
</feature>